<dbReference type="Proteomes" id="UP001320420">
    <property type="component" value="Unassembled WGS sequence"/>
</dbReference>
<dbReference type="EMBL" id="JAKJXP020000002">
    <property type="protein sequence ID" value="KAK7757517.1"/>
    <property type="molecule type" value="Genomic_DNA"/>
</dbReference>
<proteinExistence type="predicted"/>
<evidence type="ECO:0000313" key="1">
    <source>
        <dbReference type="EMBL" id="KAK7757517.1"/>
    </source>
</evidence>
<name>A0AAN9YWT0_9PEZI</name>
<protein>
    <submittedName>
        <fullName evidence="1">Uncharacterized protein</fullName>
    </submittedName>
</protein>
<gene>
    <name evidence="1" type="ORF">SLS62_000532</name>
</gene>
<organism evidence="1 2">
    <name type="scientific">Diatrype stigma</name>
    <dbReference type="NCBI Taxonomy" id="117547"/>
    <lineage>
        <taxon>Eukaryota</taxon>
        <taxon>Fungi</taxon>
        <taxon>Dikarya</taxon>
        <taxon>Ascomycota</taxon>
        <taxon>Pezizomycotina</taxon>
        <taxon>Sordariomycetes</taxon>
        <taxon>Xylariomycetidae</taxon>
        <taxon>Xylariales</taxon>
        <taxon>Diatrypaceae</taxon>
        <taxon>Diatrype</taxon>
    </lineage>
</organism>
<sequence length="246" mass="24619">MRPWNGTIASAPFTNNTSAPVASITPAPLLFNGTRPLAANATIPLFHNSTSSARFANATTTRSSNSSAPTLTVITTTIETTCGETSTPFAVQVAQPGGMFDGWYLKLSGDAIIFAPPSAADSPSSSPATQFSVEGSGHLCAVGRVGAEGNAVIAIAETANATTGVTGSGVYFVDPEVLGGIADQGYAALQCDGVSPGGGAELTCAEGALEYWVGCGLGLDITSDGDGTAEIGGWNCTGVTLSPVYS</sequence>
<reference evidence="1 2" key="1">
    <citation type="submission" date="2024-02" db="EMBL/GenBank/DDBJ databases">
        <title>De novo assembly and annotation of 12 fungi associated with fruit tree decline syndrome in Ontario, Canada.</title>
        <authorList>
            <person name="Sulman M."/>
            <person name="Ellouze W."/>
            <person name="Ilyukhin E."/>
        </authorList>
    </citation>
    <scope>NUCLEOTIDE SEQUENCE [LARGE SCALE GENOMIC DNA]</scope>
    <source>
        <strain evidence="1 2">M11/M66-122</strain>
    </source>
</reference>
<accession>A0AAN9YWT0</accession>
<comment type="caution">
    <text evidence="1">The sequence shown here is derived from an EMBL/GenBank/DDBJ whole genome shotgun (WGS) entry which is preliminary data.</text>
</comment>
<keyword evidence="2" id="KW-1185">Reference proteome</keyword>
<evidence type="ECO:0000313" key="2">
    <source>
        <dbReference type="Proteomes" id="UP001320420"/>
    </source>
</evidence>
<dbReference type="AlphaFoldDB" id="A0AAN9YWT0"/>